<comment type="function">
    <text evidence="11">Primary vitamin B12-binding and transport protein. Delivers cobalamin to cells.</text>
</comment>
<evidence type="ECO:0000256" key="3">
    <source>
        <dbReference type="ARBA" id="ARBA00022426"/>
    </source>
</evidence>
<keyword evidence="4" id="KW-0813">Transport</keyword>
<dbReference type="GO" id="GO:0005615">
    <property type="term" value="C:extracellular space"/>
    <property type="evidence" value="ECO:0007669"/>
    <property type="project" value="TreeGrafter"/>
</dbReference>
<evidence type="ECO:0000256" key="7">
    <source>
        <dbReference type="ARBA" id="ARBA00022729"/>
    </source>
</evidence>
<protein>
    <recommendedName>
        <fullName evidence="13">Transcobalamin-2</fullName>
    </recommendedName>
    <alternativeName>
        <fullName evidence="14">Transcobalamin II</fullName>
    </alternativeName>
</protein>
<sequence>MVPLKVLLLLSGVLGALAELCVIPQMDSQLVEKLGQQLLPWMDRISSEQLNPSVYVGLRLSSMQAGTKEDLYLHSLKLDYQQCLLGSVSRDDNSGCQTKPSAGHLALYLLALRANCEFVGSRKGDRLVSQLKWFLEDEKNAIGPNHEGHPRTSYYQYSLSILALCVHQKRVHDSVVGKLLYAIEHGHHVRQGHLSVDTEAMAGLAFTCLERFFFNPDLRPRITMAIETVREKILKAQTPEGNFGNVYSTPLALQFLMTSPASGVGLGAACLKARASLQTSIQGGAFQNPLMISQLLPVLNHKTYLDLIFPDCQAPRVMLVPSVEDPSPAHIPEVISVTLKVSSVLPPYKHTFFILSGSTLEDVLKMAQNIGGFTYEKKPSLSGPYLTSVLGKEVGDREFWQLLRDPDTPLQQGYTRVSSAGYFKGGSCNVLETLVDSLWWRVRPTLPTKGLCPQLLKASQTAQRLWEGLDVLWAPGRGLVGRGRLSPTFRVERCFGSRGEGGVGSAERRGRAGPNWSPALYSARSRAEPQPRQPEQLEQLEQLQPGRARKSATTGLFSPILRAIGGERDWGSGGCHLCFQARCAISPVLSGHGLSTKYGGRGQCLHSDDLGAEEDKNQEDSMTWLSESLESLPPARALLVRMCRCPLERHEGRMTSAEAVAVAGSAREHGRPKWPPDSPQVLGQPTRVRVVVAALVWLLAGASMSSLNKWIFTVHGFGRPLLLSALHMLAAALACHWGAQRPMPPSIQGRVLLLSLTFGTSMACGNVGLSTVPLDLAQLATTTTPLFTLALSALLLGRRHHPLQFAAMGPLCLGAACSLAGEIRAPSAGCGFLLVATCLRGFKSVQQSALLQEERLDAVTLLYATSVPSFCLLAGAALVMEAGVAPPLAPTDCRLWACVLLSCFLSVVYNLASFSLLALTSALTVHVLGNLTVVGNLILSRLLFGSHLSALSYLGIALTLSGMFLYHNCAYLAEYNASSPTRTFACAIPSGPFSYMPSTLHPSPGHILTCKRKTPACYSPFKEAW</sequence>
<feature type="transmembrane region" description="Helical" evidence="20">
    <location>
        <begin position="918"/>
        <end position="939"/>
    </location>
</feature>
<keyword evidence="3" id="KW-0171">Cobalt transport</keyword>
<feature type="transmembrane region" description="Helical" evidence="20">
    <location>
        <begin position="720"/>
        <end position="739"/>
    </location>
</feature>
<evidence type="ECO:0000256" key="19">
    <source>
        <dbReference type="SAM" id="MobiDB-lite"/>
    </source>
</evidence>
<dbReference type="InterPro" id="IPR037185">
    <property type="entry name" value="EmrE-like"/>
</dbReference>
<dbReference type="GO" id="GO:0046872">
    <property type="term" value="F:metal ion binding"/>
    <property type="evidence" value="ECO:0007669"/>
    <property type="project" value="UniProtKB-KW"/>
</dbReference>
<comment type="subcellular location">
    <subcellularLocation>
        <location evidence="1">Secreted</location>
    </subcellularLocation>
</comment>
<feature type="region of interest" description="Disordered" evidence="19">
    <location>
        <begin position="498"/>
        <end position="534"/>
    </location>
</feature>
<evidence type="ECO:0000313" key="24">
    <source>
        <dbReference type="Proteomes" id="UP000710432"/>
    </source>
</evidence>
<comment type="similarity">
    <text evidence="16">Belongs to the TPT transporter family. SLC35E subfamily.</text>
</comment>
<comment type="caution">
    <text evidence="23">The sequence shown here is derived from an EMBL/GenBank/DDBJ whole genome shotgun (WGS) entry which is preliminary data.</text>
</comment>
<dbReference type="PANTHER" id="PTHR10559:SF14">
    <property type="entry name" value="TRANSCOBALAMIN-2"/>
    <property type="match status" value="1"/>
</dbReference>
<evidence type="ECO:0000256" key="13">
    <source>
        <dbReference type="ARBA" id="ARBA00040958"/>
    </source>
</evidence>
<dbReference type="InterPro" id="IPR002157">
    <property type="entry name" value="Cbl-bd_prot"/>
</dbReference>
<feature type="binding site" evidence="17">
    <location>
        <begin position="152"/>
        <end position="156"/>
    </location>
    <ligand>
        <name>cyanocob(III)alamin</name>
        <dbReference type="ChEBI" id="CHEBI:17439"/>
    </ligand>
</feature>
<evidence type="ECO:0000256" key="4">
    <source>
        <dbReference type="ARBA" id="ARBA00022448"/>
    </source>
</evidence>
<accession>A0A8J6L0U0</accession>
<name>A0A8J6L0U0_MICOH</name>
<feature type="chain" id="PRO_5035193355" description="Transcobalamin-2" evidence="21">
    <location>
        <begin position="19"/>
        <end position="1025"/>
    </location>
</feature>
<evidence type="ECO:0000256" key="2">
    <source>
        <dbReference type="ARBA" id="ARBA00006449"/>
    </source>
</evidence>
<evidence type="ECO:0000256" key="1">
    <source>
        <dbReference type="ARBA" id="ARBA00004613"/>
    </source>
</evidence>
<feature type="transmembrane region" description="Helical" evidence="20">
    <location>
        <begin position="861"/>
        <end position="883"/>
    </location>
</feature>
<comment type="function">
    <text evidence="15">Putative transporter.</text>
</comment>
<dbReference type="GO" id="GO:0006824">
    <property type="term" value="P:cobalt ion transport"/>
    <property type="evidence" value="ECO:0007669"/>
    <property type="project" value="UniProtKB-KW"/>
</dbReference>
<keyword evidence="20" id="KW-0472">Membrane</keyword>
<organism evidence="23 24">
    <name type="scientific">Microtus ochrogaster</name>
    <name type="common">Prairie vole</name>
    <dbReference type="NCBI Taxonomy" id="79684"/>
    <lineage>
        <taxon>Eukaryota</taxon>
        <taxon>Metazoa</taxon>
        <taxon>Chordata</taxon>
        <taxon>Craniata</taxon>
        <taxon>Vertebrata</taxon>
        <taxon>Euteleostomi</taxon>
        <taxon>Mammalia</taxon>
        <taxon>Eutheria</taxon>
        <taxon>Euarchontoglires</taxon>
        <taxon>Glires</taxon>
        <taxon>Rodentia</taxon>
        <taxon>Myomorpha</taxon>
        <taxon>Muroidea</taxon>
        <taxon>Cricetidae</taxon>
        <taxon>Arvicolinae</taxon>
        <taxon>Microtus</taxon>
    </lineage>
</organism>
<dbReference type="PROSITE" id="PS00468">
    <property type="entry name" value="COBALAMIN_BINDING"/>
    <property type="match status" value="1"/>
</dbReference>
<keyword evidence="20" id="KW-1133">Transmembrane helix</keyword>
<dbReference type="Gene3D" id="1.50.10.20">
    <property type="match status" value="1"/>
</dbReference>
<dbReference type="PANTHER" id="PTHR10559">
    <property type="entry name" value="TRANSCOBALAMIN-1/GASTRIC INTRINSIC FACTOR"/>
    <property type="match status" value="1"/>
</dbReference>
<evidence type="ECO:0000256" key="11">
    <source>
        <dbReference type="ARBA" id="ARBA00037184"/>
    </source>
</evidence>
<dbReference type="Pfam" id="PF01122">
    <property type="entry name" value="Cobalamin_bind"/>
    <property type="match status" value="1"/>
</dbReference>
<feature type="transmembrane region" description="Helical" evidence="20">
    <location>
        <begin position="895"/>
        <end position="912"/>
    </location>
</feature>
<feature type="binding site" evidence="17">
    <location>
        <position position="245"/>
    </location>
    <ligand>
        <name>cyanocob(III)alamin</name>
        <dbReference type="ChEBI" id="CHEBI:17439"/>
    </ligand>
</feature>
<evidence type="ECO:0000256" key="17">
    <source>
        <dbReference type="PIRSR" id="PIRSR602157-1"/>
    </source>
</evidence>
<gene>
    <name evidence="23" type="ORF">LTLLF_127045</name>
</gene>
<keyword evidence="5" id="KW-0964">Secreted</keyword>
<evidence type="ECO:0000256" key="21">
    <source>
        <dbReference type="SAM" id="SignalP"/>
    </source>
</evidence>
<evidence type="ECO:0000256" key="10">
    <source>
        <dbReference type="ARBA" id="ARBA00023285"/>
    </source>
</evidence>
<proteinExistence type="inferred from homology"/>
<evidence type="ECO:0000256" key="14">
    <source>
        <dbReference type="ARBA" id="ARBA00041463"/>
    </source>
</evidence>
<dbReference type="Proteomes" id="UP000710432">
    <property type="component" value="Unassembled WGS sequence"/>
</dbReference>
<reference evidence="23" key="1">
    <citation type="submission" date="2020-03" db="EMBL/GenBank/DDBJ databases">
        <title>Studies in the Genomics of Life Span.</title>
        <authorList>
            <person name="Glass D."/>
        </authorList>
    </citation>
    <scope>NUCLEOTIDE SEQUENCE</scope>
    <source>
        <strain evidence="23">LTLLF</strain>
        <tissue evidence="23">Muscle</tissue>
    </source>
</reference>
<evidence type="ECO:0000259" key="22">
    <source>
        <dbReference type="Pfam" id="PF03151"/>
    </source>
</evidence>
<comment type="similarity">
    <text evidence="2">Belongs to the eukaryotic cobalamin transport proteins family.</text>
</comment>
<feature type="binding site" evidence="17">
    <location>
        <begin position="400"/>
        <end position="402"/>
    </location>
    <ligand>
        <name>cyanocob(III)alamin</name>
        <dbReference type="ChEBI" id="CHEBI:17439"/>
    </ligand>
</feature>
<feature type="disulfide bond" evidence="18">
    <location>
        <begin position="165"/>
        <end position="208"/>
    </location>
</feature>
<evidence type="ECO:0000256" key="16">
    <source>
        <dbReference type="ARBA" id="ARBA00093775"/>
    </source>
</evidence>
<keyword evidence="6" id="KW-0479">Metal-binding</keyword>
<dbReference type="InterPro" id="IPR051588">
    <property type="entry name" value="Cobalamin_Transport"/>
</dbReference>
<feature type="transmembrane region" description="Helical" evidence="20">
    <location>
        <begin position="951"/>
        <end position="973"/>
    </location>
</feature>
<dbReference type="GO" id="GO:0015889">
    <property type="term" value="P:cobalamin transport"/>
    <property type="evidence" value="ECO:0007669"/>
    <property type="project" value="InterPro"/>
</dbReference>
<keyword evidence="9 18" id="KW-1015">Disulfide bond</keyword>
<feature type="signal peptide" evidence="21">
    <location>
        <begin position="1"/>
        <end position="18"/>
    </location>
</feature>
<feature type="transmembrane region" description="Helical" evidence="20">
    <location>
        <begin position="776"/>
        <end position="796"/>
    </location>
</feature>
<feature type="domain" description="Sugar phosphate transporter" evidence="22">
    <location>
        <begin position="690"/>
        <end position="966"/>
    </location>
</feature>
<keyword evidence="10 17" id="KW-0170">Cobalt</keyword>
<dbReference type="EMBL" id="JAATJU010020800">
    <property type="protein sequence ID" value="KAH0515739.1"/>
    <property type="molecule type" value="Genomic_DNA"/>
</dbReference>
<comment type="subunit">
    <text evidence="12">Interacts with CD320 (via LDL-receptor class A domains).</text>
</comment>
<evidence type="ECO:0000256" key="20">
    <source>
        <dbReference type="SAM" id="Phobius"/>
    </source>
</evidence>
<feature type="binding site" evidence="17">
    <location>
        <position position="410"/>
    </location>
    <ligand>
        <name>cyanocob(III)alamin</name>
        <dbReference type="ChEBI" id="CHEBI:17439"/>
    </ligand>
</feature>
<keyword evidence="8" id="KW-0406">Ion transport</keyword>
<feature type="transmembrane region" description="Helical" evidence="20">
    <location>
        <begin position="751"/>
        <end position="769"/>
    </location>
</feature>
<dbReference type="InterPro" id="IPR004853">
    <property type="entry name" value="Sugar_P_trans_dom"/>
</dbReference>
<feature type="binding site" evidence="17">
    <location>
        <position position="294"/>
    </location>
    <ligand>
        <name>cyanocob(III)alamin</name>
        <dbReference type="ChEBI" id="CHEBI:17439"/>
    </ligand>
</feature>
<evidence type="ECO:0000256" key="9">
    <source>
        <dbReference type="ARBA" id="ARBA00023157"/>
    </source>
</evidence>
<keyword evidence="20" id="KW-0812">Transmembrane</keyword>
<dbReference type="SUPFAM" id="SSF103481">
    <property type="entry name" value="Multidrug resistance efflux transporter EmrE"/>
    <property type="match status" value="2"/>
</dbReference>
<evidence type="ECO:0000256" key="6">
    <source>
        <dbReference type="ARBA" id="ARBA00022723"/>
    </source>
</evidence>
<dbReference type="AlphaFoldDB" id="A0A8J6L0U0"/>
<evidence type="ECO:0000256" key="8">
    <source>
        <dbReference type="ARBA" id="ARBA00023065"/>
    </source>
</evidence>
<keyword evidence="7 21" id="KW-0732">Signal</keyword>
<evidence type="ECO:0000256" key="18">
    <source>
        <dbReference type="PIRSR" id="PIRSR602157-2"/>
    </source>
</evidence>
<feature type="disulfide bond" evidence="18">
    <location>
        <begin position="21"/>
        <end position="270"/>
    </location>
</feature>
<evidence type="ECO:0000313" key="23">
    <source>
        <dbReference type="EMBL" id="KAH0515739.1"/>
    </source>
</evidence>
<dbReference type="FunFam" id="1.50.10.20:FF:000013">
    <property type="entry name" value="Transcobalamin-2"/>
    <property type="match status" value="1"/>
</dbReference>
<dbReference type="Pfam" id="PF03151">
    <property type="entry name" value="TPT"/>
    <property type="match status" value="1"/>
</dbReference>
<dbReference type="Gene3D" id="2.170.130.30">
    <property type="match status" value="1"/>
</dbReference>
<dbReference type="GO" id="GO:0031419">
    <property type="term" value="F:cobalamin binding"/>
    <property type="evidence" value="ECO:0007669"/>
    <property type="project" value="InterPro"/>
</dbReference>
<evidence type="ECO:0000256" key="12">
    <source>
        <dbReference type="ARBA" id="ARBA00038518"/>
    </source>
</evidence>
<feature type="binding site" evidence="17">
    <location>
        <begin position="385"/>
        <end position="386"/>
    </location>
    <ligand>
        <name>cyanocob(III)alamin</name>
        <dbReference type="ChEBI" id="CHEBI:17439"/>
    </ligand>
</feature>
<evidence type="ECO:0000256" key="15">
    <source>
        <dbReference type="ARBA" id="ARBA00093767"/>
    </source>
</evidence>
<feature type="binding site" evidence="17">
    <location>
        <position position="197"/>
    </location>
    <ligand>
        <name>cyanocob(III)alamin</name>
        <dbReference type="ChEBI" id="CHEBI:17439"/>
    </ligand>
</feature>
<evidence type="ECO:0000256" key="5">
    <source>
        <dbReference type="ARBA" id="ARBA00022525"/>
    </source>
</evidence>